<organism evidence="1 2">
    <name type="scientific">Bombilactobacillus mellis</name>
    <dbReference type="NCBI Taxonomy" id="1218508"/>
    <lineage>
        <taxon>Bacteria</taxon>
        <taxon>Bacillati</taxon>
        <taxon>Bacillota</taxon>
        <taxon>Bacilli</taxon>
        <taxon>Lactobacillales</taxon>
        <taxon>Lactobacillaceae</taxon>
        <taxon>Bombilactobacillus</taxon>
    </lineage>
</organism>
<accession>A0A0F4KQ19</accession>
<dbReference type="OrthoDB" id="2300154at2"/>
<keyword evidence="2" id="KW-1185">Reference proteome</keyword>
<dbReference type="EMBL" id="JXBZ01000008">
    <property type="protein sequence ID" value="KJY48480.1"/>
    <property type="molecule type" value="Genomic_DNA"/>
</dbReference>
<sequence length="124" mass="13991">MDLNNFEKYSLSVGLISITISKTGITFSKTAITRLNKPRYIEILINYDDKEIAVLPTDKKTEGAAPFFNPDKKNITARLNYKDLLVTLSSMMEWDLTDSSFKVIGKYDADNNALIFDLKTAVTN</sequence>
<proteinExistence type="predicted"/>
<dbReference type="RefSeq" id="WP_045922751.1">
    <property type="nucleotide sequence ID" value="NZ_JBHTHW010000008.1"/>
</dbReference>
<name>A0A0F4KQ19_9LACO</name>
<comment type="caution">
    <text evidence="1">The sequence shown here is derived from an EMBL/GenBank/DDBJ whole genome shotgun (WGS) entry which is preliminary data.</text>
</comment>
<dbReference type="HOGENOM" id="CLU_158573_0_0_9"/>
<gene>
    <name evidence="1" type="ORF">JG29_08780</name>
</gene>
<dbReference type="Proteomes" id="UP000033695">
    <property type="component" value="Unassembled WGS sequence"/>
</dbReference>
<protein>
    <submittedName>
        <fullName evidence="1">Uncharacterized protein</fullName>
    </submittedName>
</protein>
<evidence type="ECO:0000313" key="1">
    <source>
        <dbReference type="EMBL" id="KJY48480.1"/>
    </source>
</evidence>
<evidence type="ECO:0000313" key="2">
    <source>
        <dbReference type="Proteomes" id="UP000033695"/>
    </source>
</evidence>
<dbReference type="AlphaFoldDB" id="A0A0F4KQ19"/>
<dbReference type="PATRIC" id="fig|1218508.4.peg.853"/>
<reference evidence="1 2" key="1">
    <citation type="submission" date="2014-12" db="EMBL/GenBank/DDBJ databases">
        <title>Comparative genomics of the lactic acid bacteria isolated from the honey bee gut.</title>
        <authorList>
            <person name="Ellegaard K.M."/>
            <person name="Tamarit D."/>
            <person name="Javelind E."/>
            <person name="Olofsson T."/>
            <person name="Andersson S.G."/>
            <person name="Vasquez A."/>
        </authorList>
    </citation>
    <scope>NUCLEOTIDE SEQUENCE [LARGE SCALE GENOMIC DNA]</scope>
    <source>
        <strain evidence="1 2">Hon2</strain>
    </source>
</reference>